<protein>
    <submittedName>
        <fullName evidence="1">Uncharacterized protein</fullName>
    </submittedName>
</protein>
<gene>
    <name evidence="1" type="ORF">Csa_1G434700</name>
</gene>
<dbReference type="EMBL" id="CM002922">
    <property type="protein sequence ID" value="KGN65522.1"/>
    <property type="molecule type" value="Genomic_DNA"/>
</dbReference>
<sequence length="123" mass="13785">MNRKKKKRLLRIRTLWLPDFEWSKGKRPLLQSLDLIKDFQPTIFTQFLVPGQSLPPSGSQQVAHISHFNKKTHKPSVGAIRSCLSPRSRSSPSCIRVSAVGEVAVPVSVAEAQPILLSFCSFF</sequence>
<reference evidence="1 2" key="3">
    <citation type="journal article" date="2010" name="BMC Genomics">
        <title>Transcriptome sequencing and comparative analysis of cucumber flowers with different sex types.</title>
        <authorList>
            <person name="Guo S."/>
            <person name="Zheng Y."/>
            <person name="Joung J.G."/>
            <person name="Liu S."/>
            <person name="Zhang Z."/>
            <person name="Crasta O.R."/>
            <person name="Sobral B.W."/>
            <person name="Xu Y."/>
            <person name="Huang S."/>
            <person name="Fei Z."/>
        </authorList>
    </citation>
    <scope>NUCLEOTIDE SEQUENCE [LARGE SCALE GENOMIC DNA]</scope>
    <source>
        <strain evidence="2">cv. 9930</strain>
    </source>
</reference>
<dbReference type="Gramene" id="KGN65522">
    <property type="protein sequence ID" value="KGN65522"/>
    <property type="gene ID" value="Csa_1G434700"/>
</dbReference>
<proteinExistence type="predicted"/>
<evidence type="ECO:0000313" key="2">
    <source>
        <dbReference type="Proteomes" id="UP000029981"/>
    </source>
</evidence>
<evidence type="ECO:0000313" key="1">
    <source>
        <dbReference type="EMBL" id="KGN65522.1"/>
    </source>
</evidence>
<dbReference type="AlphaFoldDB" id="A0A0A0LXJ3"/>
<dbReference type="Proteomes" id="UP000029981">
    <property type="component" value="Chromosome 1"/>
</dbReference>
<name>A0A0A0LXJ3_CUCSA</name>
<reference evidence="1 2" key="2">
    <citation type="journal article" date="2009" name="PLoS ONE">
        <title>An integrated genetic and cytogenetic map of the cucumber genome.</title>
        <authorList>
            <person name="Ren Y."/>
            <person name="Zhang Z."/>
            <person name="Liu J."/>
            <person name="Staub J.E."/>
            <person name="Han Y."/>
            <person name="Cheng Z."/>
            <person name="Li X."/>
            <person name="Lu J."/>
            <person name="Miao H."/>
            <person name="Kang H."/>
            <person name="Xie B."/>
            <person name="Gu X."/>
            <person name="Wang X."/>
            <person name="Du Y."/>
            <person name="Jin W."/>
            <person name="Huang S."/>
        </authorList>
    </citation>
    <scope>NUCLEOTIDE SEQUENCE [LARGE SCALE GENOMIC DNA]</scope>
    <source>
        <strain evidence="2">cv. 9930</strain>
    </source>
</reference>
<accession>A0A0A0LXJ3</accession>
<organism evidence="1 2">
    <name type="scientific">Cucumis sativus</name>
    <name type="common">Cucumber</name>
    <dbReference type="NCBI Taxonomy" id="3659"/>
    <lineage>
        <taxon>Eukaryota</taxon>
        <taxon>Viridiplantae</taxon>
        <taxon>Streptophyta</taxon>
        <taxon>Embryophyta</taxon>
        <taxon>Tracheophyta</taxon>
        <taxon>Spermatophyta</taxon>
        <taxon>Magnoliopsida</taxon>
        <taxon>eudicotyledons</taxon>
        <taxon>Gunneridae</taxon>
        <taxon>Pentapetalae</taxon>
        <taxon>rosids</taxon>
        <taxon>fabids</taxon>
        <taxon>Cucurbitales</taxon>
        <taxon>Cucurbitaceae</taxon>
        <taxon>Benincaseae</taxon>
        <taxon>Cucumis</taxon>
    </lineage>
</organism>
<reference evidence="1 2" key="4">
    <citation type="journal article" date="2011" name="BMC Genomics">
        <title>RNA-Seq improves annotation of protein-coding genes in the cucumber genome.</title>
        <authorList>
            <person name="Li Z."/>
            <person name="Zhang Z."/>
            <person name="Yan P."/>
            <person name="Huang S."/>
            <person name="Fei Z."/>
            <person name="Lin K."/>
        </authorList>
    </citation>
    <scope>NUCLEOTIDE SEQUENCE [LARGE SCALE GENOMIC DNA]</scope>
    <source>
        <strain evidence="2">cv. 9930</strain>
    </source>
</reference>
<keyword evidence="2" id="KW-1185">Reference proteome</keyword>
<reference evidence="1 2" key="1">
    <citation type="journal article" date="2009" name="Nat. Genet.">
        <title>The genome of the cucumber, Cucumis sativus L.</title>
        <authorList>
            <person name="Huang S."/>
            <person name="Li R."/>
            <person name="Zhang Z."/>
            <person name="Li L."/>
            <person name="Gu X."/>
            <person name="Fan W."/>
            <person name="Lucas W.J."/>
            <person name="Wang X."/>
            <person name="Xie B."/>
            <person name="Ni P."/>
            <person name="Ren Y."/>
            <person name="Zhu H."/>
            <person name="Li J."/>
            <person name="Lin K."/>
            <person name="Jin W."/>
            <person name="Fei Z."/>
            <person name="Li G."/>
            <person name="Staub J."/>
            <person name="Kilian A."/>
            <person name="van der Vossen E.A."/>
            <person name="Wu Y."/>
            <person name="Guo J."/>
            <person name="He J."/>
            <person name="Jia Z."/>
            <person name="Ren Y."/>
            <person name="Tian G."/>
            <person name="Lu Y."/>
            <person name="Ruan J."/>
            <person name="Qian W."/>
            <person name="Wang M."/>
            <person name="Huang Q."/>
            <person name="Li B."/>
            <person name="Xuan Z."/>
            <person name="Cao J."/>
            <person name="Asan"/>
            <person name="Wu Z."/>
            <person name="Zhang J."/>
            <person name="Cai Q."/>
            <person name="Bai Y."/>
            <person name="Zhao B."/>
            <person name="Han Y."/>
            <person name="Li Y."/>
            <person name="Li X."/>
            <person name="Wang S."/>
            <person name="Shi Q."/>
            <person name="Liu S."/>
            <person name="Cho W.K."/>
            <person name="Kim J.Y."/>
            <person name="Xu Y."/>
            <person name="Heller-Uszynska K."/>
            <person name="Miao H."/>
            <person name="Cheng Z."/>
            <person name="Zhang S."/>
            <person name="Wu J."/>
            <person name="Yang Y."/>
            <person name="Kang H."/>
            <person name="Li M."/>
            <person name="Liang H."/>
            <person name="Ren X."/>
            <person name="Shi Z."/>
            <person name="Wen M."/>
            <person name="Jian M."/>
            <person name="Yang H."/>
            <person name="Zhang G."/>
            <person name="Yang Z."/>
            <person name="Chen R."/>
            <person name="Liu S."/>
            <person name="Li J."/>
            <person name="Ma L."/>
            <person name="Liu H."/>
            <person name="Zhou Y."/>
            <person name="Zhao J."/>
            <person name="Fang X."/>
            <person name="Li G."/>
            <person name="Fang L."/>
            <person name="Li Y."/>
            <person name="Liu D."/>
            <person name="Zheng H."/>
            <person name="Zhang Y."/>
            <person name="Qin N."/>
            <person name="Li Z."/>
            <person name="Yang G."/>
            <person name="Yang S."/>
            <person name="Bolund L."/>
            <person name="Kristiansen K."/>
            <person name="Zheng H."/>
            <person name="Li S."/>
            <person name="Zhang X."/>
            <person name="Yang H."/>
            <person name="Wang J."/>
            <person name="Sun R."/>
            <person name="Zhang B."/>
            <person name="Jiang S."/>
            <person name="Wang J."/>
            <person name="Du Y."/>
            <person name="Li S."/>
        </authorList>
    </citation>
    <scope>NUCLEOTIDE SEQUENCE [LARGE SCALE GENOMIC DNA]</scope>
    <source>
        <strain evidence="2">cv. 9930</strain>
    </source>
</reference>